<feature type="region of interest" description="Disordered" evidence="1">
    <location>
        <begin position="1"/>
        <end position="48"/>
    </location>
</feature>
<evidence type="ECO:0000313" key="3">
    <source>
        <dbReference type="Proteomes" id="UP000016536"/>
    </source>
</evidence>
<dbReference type="Proteomes" id="UP000016536">
    <property type="component" value="Unassembled WGS sequence"/>
</dbReference>
<sequence length="48" mass="5030">MQNASDGASRHVSRLATIQSHLGRPWSTAPGQHSPALGRCDTGGSDEE</sequence>
<dbReference type="AlphaFoldDB" id="U1QLC4"/>
<evidence type="ECO:0000313" key="2">
    <source>
        <dbReference type="EMBL" id="ERH22931.1"/>
    </source>
</evidence>
<proteinExistence type="predicted"/>
<protein>
    <submittedName>
        <fullName evidence="2">Uncharacterized protein</fullName>
    </submittedName>
</protein>
<reference evidence="2 3" key="1">
    <citation type="submission" date="2013-08" db="EMBL/GenBank/DDBJ databases">
        <authorList>
            <person name="Weinstock G."/>
            <person name="Sodergren E."/>
            <person name="Wylie T."/>
            <person name="Fulton L."/>
            <person name="Fulton R."/>
            <person name="Fronick C."/>
            <person name="O'Laughlin M."/>
            <person name="Godfrey J."/>
            <person name="Miner T."/>
            <person name="Herter B."/>
            <person name="Appelbaum E."/>
            <person name="Cordes M."/>
            <person name="Lek S."/>
            <person name="Wollam A."/>
            <person name="Pepin K.H."/>
            <person name="Palsikar V.B."/>
            <person name="Mitreva M."/>
            <person name="Wilson R.K."/>
        </authorList>
    </citation>
    <scope>NUCLEOTIDE SEQUENCE [LARGE SCALE GENOMIC DNA]</scope>
    <source>
        <strain evidence="2 3">F0542</strain>
    </source>
</reference>
<keyword evidence="3" id="KW-1185">Reference proteome</keyword>
<organism evidence="2 3">
    <name type="scientific">Actinomyces johnsonii F0542</name>
    <dbReference type="NCBI Taxonomy" id="1321818"/>
    <lineage>
        <taxon>Bacteria</taxon>
        <taxon>Bacillati</taxon>
        <taxon>Actinomycetota</taxon>
        <taxon>Actinomycetes</taxon>
        <taxon>Actinomycetales</taxon>
        <taxon>Actinomycetaceae</taxon>
        <taxon>Actinomyces</taxon>
    </lineage>
</organism>
<dbReference type="EMBL" id="AWSE01000117">
    <property type="protein sequence ID" value="ERH22931.1"/>
    <property type="molecule type" value="Genomic_DNA"/>
</dbReference>
<dbReference type="HOGENOM" id="CLU_3148544_0_0_11"/>
<evidence type="ECO:0000256" key="1">
    <source>
        <dbReference type="SAM" id="MobiDB-lite"/>
    </source>
</evidence>
<accession>U1QLC4</accession>
<gene>
    <name evidence="2" type="ORF">HMPREF1979_02064</name>
</gene>
<name>U1QLC4_9ACTO</name>
<comment type="caution">
    <text evidence="2">The sequence shown here is derived from an EMBL/GenBank/DDBJ whole genome shotgun (WGS) entry which is preliminary data.</text>
</comment>